<name>A0ABR8N1D2_9BACL</name>
<evidence type="ECO:0000256" key="1">
    <source>
        <dbReference type="SAM" id="Phobius"/>
    </source>
</evidence>
<keyword evidence="1" id="KW-0812">Transmembrane</keyword>
<feature type="transmembrane region" description="Helical" evidence="1">
    <location>
        <begin position="6"/>
        <end position="25"/>
    </location>
</feature>
<keyword evidence="3" id="KW-1185">Reference proteome</keyword>
<evidence type="ECO:0008006" key="4">
    <source>
        <dbReference type="Google" id="ProtNLM"/>
    </source>
</evidence>
<evidence type="ECO:0000313" key="3">
    <source>
        <dbReference type="Proteomes" id="UP000609346"/>
    </source>
</evidence>
<proteinExistence type="predicted"/>
<protein>
    <recommendedName>
        <fullName evidence="4">DUF3899 domain-containing protein</fullName>
    </recommendedName>
</protein>
<dbReference type="Proteomes" id="UP000609346">
    <property type="component" value="Unassembled WGS sequence"/>
</dbReference>
<sequence>MTYSMSKLALMISALSGFAYLIVYVRTRKRVGSFIAQESQYYNNGNSESEEDLQAFQNEYRSMFITTQYVMILLAMAAIVFGVIGVLGYTS</sequence>
<accession>A0ABR8N1D2</accession>
<reference evidence="2 3" key="1">
    <citation type="submission" date="2020-09" db="EMBL/GenBank/DDBJ databases">
        <title>Paenibacillus sp. strain PR3 16S rRNA gene Genome sequencing and assembly.</title>
        <authorList>
            <person name="Kim J."/>
        </authorList>
    </citation>
    <scope>NUCLEOTIDE SEQUENCE [LARGE SCALE GENOMIC DNA]</scope>
    <source>
        <strain evidence="2 3">PR3</strain>
    </source>
</reference>
<evidence type="ECO:0000313" key="2">
    <source>
        <dbReference type="EMBL" id="MBD3921346.1"/>
    </source>
</evidence>
<gene>
    <name evidence="2" type="ORF">H8B09_21435</name>
</gene>
<organism evidence="2 3">
    <name type="scientific">Paenibacillus terricola</name>
    <dbReference type="NCBI Taxonomy" id="2763503"/>
    <lineage>
        <taxon>Bacteria</taxon>
        <taxon>Bacillati</taxon>
        <taxon>Bacillota</taxon>
        <taxon>Bacilli</taxon>
        <taxon>Bacillales</taxon>
        <taxon>Paenibacillaceae</taxon>
        <taxon>Paenibacillus</taxon>
    </lineage>
</organism>
<keyword evidence="1" id="KW-1133">Transmembrane helix</keyword>
<keyword evidence="1" id="KW-0472">Membrane</keyword>
<dbReference type="RefSeq" id="WP_191205604.1">
    <property type="nucleotide sequence ID" value="NZ_JACXZA010000005.1"/>
</dbReference>
<comment type="caution">
    <text evidence="2">The sequence shown here is derived from an EMBL/GenBank/DDBJ whole genome shotgun (WGS) entry which is preliminary data.</text>
</comment>
<feature type="transmembrane region" description="Helical" evidence="1">
    <location>
        <begin position="69"/>
        <end position="89"/>
    </location>
</feature>
<dbReference type="EMBL" id="JACXZA010000005">
    <property type="protein sequence ID" value="MBD3921346.1"/>
    <property type="molecule type" value="Genomic_DNA"/>
</dbReference>